<evidence type="ECO:0008006" key="5">
    <source>
        <dbReference type="Google" id="ProtNLM"/>
    </source>
</evidence>
<dbReference type="Proteomes" id="UP000243924">
    <property type="component" value="Chromosome I"/>
</dbReference>
<protein>
    <recommendedName>
        <fullName evidence="5">DUF3530 family protein</fullName>
    </recommendedName>
</protein>
<dbReference type="STRING" id="1434072.SAMN05216210_0068"/>
<dbReference type="OrthoDB" id="6193602at2"/>
<organism evidence="3 4">
    <name type="scientific">Halopseudomonas salegens</name>
    <dbReference type="NCBI Taxonomy" id="1434072"/>
    <lineage>
        <taxon>Bacteria</taxon>
        <taxon>Pseudomonadati</taxon>
        <taxon>Pseudomonadota</taxon>
        <taxon>Gammaproteobacteria</taxon>
        <taxon>Pseudomonadales</taxon>
        <taxon>Pseudomonadaceae</taxon>
        <taxon>Halopseudomonas</taxon>
    </lineage>
</organism>
<proteinExistence type="predicted"/>
<name>A0A1H2DXI6_9GAMM</name>
<evidence type="ECO:0000256" key="1">
    <source>
        <dbReference type="SAM" id="MobiDB-lite"/>
    </source>
</evidence>
<keyword evidence="4" id="KW-1185">Reference proteome</keyword>
<keyword evidence="2" id="KW-0732">Signal</keyword>
<feature type="signal peptide" evidence="2">
    <location>
        <begin position="1"/>
        <end position="25"/>
    </location>
</feature>
<dbReference type="InterPro" id="IPR029058">
    <property type="entry name" value="AB_hydrolase_fold"/>
</dbReference>
<dbReference type="InterPro" id="IPR022529">
    <property type="entry name" value="DUF3530"/>
</dbReference>
<gene>
    <name evidence="3" type="ORF">SAMN05216210_0068</name>
</gene>
<reference evidence="4" key="1">
    <citation type="submission" date="2016-10" db="EMBL/GenBank/DDBJ databases">
        <authorList>
            <person name="Varghese N."/>
            <person name="Submissions S."/>
        </authorList>
    </citation>
    <scope>NUCLEOTIDE SEQUENCE [LARGE SCALE GENOMIC DNA]</scope>
    <source>
        <strain evidence="4">CECT 8338</strain>
    </source>
</reference>
<dbReference type="RefSeq" id="WP_092383043.1">
    <property type="nucleotide sequence ID" value="NZ_LT629787.1"/>
</dbReference>
<evidence type="ECO:0000313" key="3">
    <source>
        <dbReference type="EMBL" id="SDT87489.1"/>
    </source>
</evidence>
<accession>A0A1H2DXI6</accession>
<dbReference type="Pfam" id="PF12048">
    <property type="entry name" value="DUF3530"/>
    <property type="match status" value="2"/>
</dbReference>
<dbReference type="SUPFAM" id="SSF53474">
    <property type="entry name" value="alpha/beta-Hydrolases"/>
    <property type="match status" value="1"/>
</dbReference>
<dbReference type="EMBL" id="LT629787">
    <property type="protein sequence ID" value="SDT87489.1"/>
    <property type="molecule type" value="Genomic_DNA"/>
</dbReference>
<feature type="chain" id="PRO_5009272548" description="DUF3530 family protein" evidence="2">
    <location>
        <begin position="26"/>
        <end position="278"/>
    </location>
</feature>
<evidence type="ECO:0000313" key="4">
    <source>
        <dbReference type="Proteomes" id="UP000243924"/>
    </source>
</evidence>
<evidence type="ECO:0000256" key="2">
    <source>
        <dbReference type="SAM" id="SignalP"/>
    </source>
</evidence>
<dbReference type="AlphaFoldDB" id="A0A1H2DXI6"/>
<dbReference type="Gene3D" id="3.40.50.1820">
    <property type="entry name" value="alpha/beta hydrolase"/>
    <property type="match status" value="1"/>
</dbReference>
<sequence length="278" mass="31236">MRLRPCLLLFCTLSLLSGTFVHALAADTPPATEPSALSQRADLPSRSSRQEAALRRELDKEQFRQLEAGDDNFLGLFLPAARPAPLGGVLLVADRGEHADAPRLIAASRRHLSDAGWHTLSISLPDRLGNLDHLSDAEQEIARQAHAEQIRQRLRQAWLALQAEGAEQVALLGQGEAAWWVLRTAGQDSNDPALGKVVLLDPRPWPAGEPLHRLLEAWDRPLLEIHSRDEPDPEQLRRREREIRRLGRSHNYDQVQHPLLPGQSETSLNRRIEGWLRK</sequence>
<feature type="region of interest" description="Disordered" evidence="1">
    <location>
        <begin position="29"/>
        <end position="49"/>
    </location>
</feature>